<sequence length="415" mass="45474">MRGFVIGLAVLLLLLALAIQQALQPRFATRLILREAGQALGLDISADGEAELQLRGTPRWVIRGVSARLPGTQRELLHAERILLSLPWSTLKSRGKLLDIERVELDAPTLDLAVLAEWRKSRPPSTEQRLPTLSRGLRLVRGQVLGNGWKMDDIEADLPRFAPKEPLAAHLRGRYIARTMQLPFDLHLVLSEPAKTAALGLAGDITPTASDWKMPMRIRLSAPMHWSDEGLRLQPAKLGADVRYEGRGGDPVPFALGAYGPAHISSDGLHWPRLSLALRAEGAVPNLDATGKLQASDRLQLTLDGQIHAWPEVWPKLPPPLSDSNSPLPFSLDYTGAFDFSDVIALGVRRDATRFDGRFHVRDVLAWRDAASTGSPLPPINGRLSTPKLEIADAQLEGVEVDFDEPTVPAVSEKP</sequence>
<gene>
    <name evidence="1" type="ORF">SAMN05421546_0404</name>
</gene>
<evidence type="ECO:0008006" key="3">
    <source>
        <dbReference type="Google" id="ProtNLM"/>
    </source>
</evidence>
<protein>
    <recommendedName>
        <fullName evidence="3">AsmA family protein</fullName>
    </recommendedName>
</protein>
<dbReference type="EMBL" id="FTLW01000001">
    <property type="protein sequence ID" value="SIP96391.1"/>
    <property type="molecule type" value="Genomic_DNA"/>
</dbReference>
<organism evidence="1 2">
    <name type="scientific">Solilutibacter tolerans</name>
    <dbReference type="NCBI Taxonomy" id="1604334"/>
    <lineage>
        <taxon>Bacteria</taxon>
        <taxon>Pseudomonadati</taxon>
        <taxon>Pseudomonadota</taxon>
        <taxon>Gammaproteobacteria</taxon>
        <taxon>Lysobacterales</taxon>
        <taxon>Lysobacteraceae</taxon>
        <taxon>Solilutibacter</taxon>
    </lineage>
</organism>
<name>A0A1N6NWD4_9GAMM</name>
<evidence type="ECO:0000313" key="2">
    <source>
        <dbReference type="Proteomes" id="UP000241788"/>
    </source>
</evidence>
<dbReference type="AlphaFoldDB" id="A0A1N6NWD4"/>
<evidence type="ECO:0000313" key="1">
    <source>
        <dbReference type="EMBL" id="SIP96391.1"/>
    </source>
</evidence>
<accession>A0A1N6NWD4</accession>
<proteinExistence type="predicted"/>
<keyword evidence="2" id="KW-1185">Reference proteome</keyword>
<dbReference type="Proteomes" id="UP000241788">
    <property type="component" value="Unassembled WGS sequence"/>
</dbReference>
<reference evidence="2" key="1">
    <citation type="submission" date="2017-01" db="EMBL/GenBank/DDBJ databases">
        <authorList>
            <person name="Varghese N."/>
            <person name="Submissions S."/>
        </authorList>
    </citation>
    <scope>NUCLEOTIDE SEQUENCE [LARGE SCALE GENOMIC DNA]</scope>
    <source>
        <strain evidence="2">UM1</strain>
    </source>
</reference>
<dbReference type="STRING" id="1604334.SAMN05421546_0404"/>